<protein>
    <submittedName>
        <fullName evidence="2">Uncharacterized protein</fullName>
    </submittedName>
</protein>
<evidence type="ECO:0000313" key="2">
    <source>
        <dbReference type="EMBL" id="PWL37503.1"/>
    </source>
</evidence>
<feature type="transmembrane region" description="Helical" evidence="1">
    <location>
        <begin position="209"/>
        <end position="231"/>
    </location>
</feature>
<gene>
    <name evidence="2" type="ORF">DKG77_14420</name>
</gene>
<dbReference type="EMBL" id="QGEG01000004">
    <property type="protein sequence ID" value="PWL37503.1"/>
    <property type="molecule type" value="Genomic_DNA"/>
</dbReference>
<proteinExistence type="predicted"/>
<keyword evidence="1" id="KW-0472">Membrane</keyword>
<evidence type="ECO:0000256" key="1">
    <source>
        <dbReference type="SAM" id="Phobius"/>
    </source>
</evidence>
<feature type="transmembrane region" description="Helical" evidence="1">
    <location>
        <begin position="134"/>
        <end position="162"/>
    </location>
</feature>
<keyword evidence="1" id="KW-0812">Transmembrane</keyword>
<feature type="transmembrane region" description="Helical" evidence="1">
    <location>
        <begin position="60"/>
        <end position="82"/>
    </location>
</feature>
<sequence>MSNDPQNKKFKQWLDILQQESWQLELIISGFAIYGLFMIIEPIEIASAEAQNNDNMYRIFMMQGLLISWYILTINLLIHVVLRGLWIGAIGLRYVSGDIDYDELNYSTKFKNHLLKRVGSFDNYVAKLEKYCSIIFAVTFLLLFYLLGLLALSFLFTLLGLWIDSENTSYTMRYWVAIPLVVALGIGTVLTFIDFVTQGWLKRKKWTSWFYYPIYWLFKYLTLSFLYRPIVYNFLDTKFGRRLSLILVPLYLVLTMLAGTGFSTSNYWHKDLNSNSFIANVENYDDSVAKNTSYVSLASIPSKVITDKFLSVFIVYGRTIEDDVFYFNKKLKPEVDNRGLHSTFQTGKIEWQDRRKLLKEYMATIKEMYRLKIDSTSYDFDFVFTQNNREQEGFETFLDIEQLVNGKHVLEVARKDHLEDSVYYRRIIRIPFWYYPK</sequence>
<name>A0A316L024_9FLAO</name>
<comment type="caution">
    <text evidence="2">The sequence shown here is derived from an EMBL/GenBank/DDBJ whole genome shotgun (WGS) entry which is preliminary data.</text>
</comment>
<feature type="transmembrane region" description="Helical" evidence="1">
    <location>
        <begin position="174"/>
        <end position="197"/>
    </location>
</feature>
<keyword evidence="3" id="KW-1185">Reference proteome</keyword>
<feature type="transmembrane region" description="Helical" evidence="1">
    <location>
        <begin position="243"/>
        <end position="262"/>
    </location>
</feature>
<dbReference type="Proteomes" id="UP000245762">
    <property type="component" value="Unassembled WGS sequence"/>
</dbReference>
<dbReference type="AlphaFoldDB" id="A0A316L024"/>
<reference evidence="2 3" key="1">
    <citation type="submission" date="2018-05" db="EMBL/GenBank/DDBJ databases">
        <title>Complete genome sequence of Flagellimonas aquimarina ECD12 isolated from seaweed Ecklonia cava.</title>
        <authorList>
            <person name="Choi S."/>
            <person name="Seong C."/>
        </authorList>
    </citation>
    <scope>NUCLEOTIDE SEQUENCE [LARGE SCALE GENOMIC DNA]</scope>
    <source>
        <strain evidence="2 3">ECD12</strain>
    </source>
</reference>
<keyword evidence="1" id="KW-1133">Transmembrane helix</keyword>
<dbReference type="RefSeq" id="WP_109664439.1">
    <property type="nucleotide sequence ID" value="NZ_QGEG01000004.1"/>
</dbReference>
<organism evidence="2 3">
    <name type="scientific">Flagellimonas aquimarina</name>
    <dbReference type="NCBI Taxonomy" id="2201895"/>
    <lineage>
        <taxon>Bacteria</taxon>
        <taxon>Pseudomonadati</taxon>
        <taxon>Bacteroidota</taxon>
        <taxon>Flavobacteriia</taxon>
        <taxon>Flavobacteriales</taxon>
        <taxon>Flavobacteriaceae</taxon>
        <taxon>Flagellimonas</taxon>
    </lineage>
</organism>
<feature type="transmembrane region" description="Helical" evidence="1">
    <location>
        <begin position="21"/>
        <end position="40"/>
    </location>
</feature>
<dbReference type="OrthoDB" id="1491387at2"/>
<evidence type="ECO:0000313" key="3">
    <source>
        <dbReference type="Proteomes" id="UP000245762"/>
    </source>
</evidence>
<accession>A0A316L024</accession>